<feature type="coiled-coil region" evidence="1">
    <location>
        <begin position="228"/>
        <end position="262"/>
    </location>
</feature>
<gene>
    <name evidence="3" type="ORF">R1flu_025864</name>
</gene>
<feature type="region of interest" description="Disordered" evidence="2">
    <location>
        <begin position="117"/>
        <end position="159"/>
    </location>
</feature>
<comment type="caution">
    <text evidence="3">The sequence shown here is derived from an EMBL/GenBank/DDBJ whole genome shotgun (WGS) entry which is preliminary data.</text>
</comment>
<dbReference type="EMBL" id="JBHFFA010000007">
    <property type="protein sequence ID" value="KAL2614172.1"/>
    <property type="molecule type" value="Genomic_DNA"/>
</dbReference>
<dbReference type="Proteomes" id="UP001605036">
    <property type="component" value="Unassembled WGS sequence"/>
</dbReference>
<dbReference type="AlphaFoldDB" id="A0ABD1XZ57"/>
<keyword evidence="1" id="KW-0175">Coiled coil</keyword>
<proteinExistence type="predicted"/>
<organism evidence="3 4">
    <name type="scientific">Riccia fluitans</name>
    <dbReference type="NCBI Taxonomy" id="41844"/>
    <lineage>
        <taxon>Eukaryota</taxon>
        <taxon>Viridiplantae</taxon>
        <taxon>Streptophyta</taxon>
        <taxon>Embryophyta</taxon>
        <taxon>Marchantiophyta</taxon>
        <taxon>Marchantiopsida</taxon>
        <taxon>Marchantiidae</taxon>
        <taxon>Marchantiales</taxon>
        <taxon>Ricciaceae</taxon>
        <taxon>Riccia</taxon>
    </lineage>
</organism>
<keyword evidence="4" id="KW-1185">Reference proteome</keyword>
<feature type="region of interest" description="Disordered" evidence="2">
    <location>
        <begin position="185"/>
        <end position="227"/>
    </location>
</feature>
<evidence type="ECO:0000256" key="2">
    <source>
        <dbReference type="SAM" id="MobiDB-lite"/>
    </source>
</evidence>
<protein>
    <submittedName>
        <fullName evidence="3">Uncharacterized protein</fullName>
    </submittedName>
</protein>
<evidence type="ECO:0000313" key="4">
    <source>
        <dbReference type="Proteomes" id="UP001605036"/>
    </source>
</evidence>
<name>A0ABD1XZ57_9MARC</name>
<accession>A0ABD1XZ57</accession>
<reference evidence="3 4" key="1">
    <citation type="submission" date="2024-09" db="EMBL/GenBank/DDBJ databases">
        <title>Chromosome-scale assembly of Riccia fluitans.</title>
        <authorList>
            <person name="Paukszto L."/>
            <person name="Sawicki J."/>
            <person name="Karawczyk K."/>
            <person name="Piernik-Szablinska J."/>
            <person name="Szczecinska M."/>
            <person name="Mazdziarz M."/>
        </authorList>
    </citation>
    <scope>NUCLEOTIDE SEQUENCE [LARGE SCALE GENOMIC DNA]</scope>
    <source>
        <strain evidence="3">Rf_01</strain>
        <tissue evidence="3">Aerial parts of the thallus</tissue>
    </source>
</reference>
<evidence type="ECO:0000313" key="3">
    <source>
        <dbReference type="EMBL" id="KAL2614172.1"/>
    </source>
</evidence>
<evidence type="ECO:0000256" key="1">
    <source>
        <dbReference type="SAM" id="Coils"/>
    </source>
</evidence>
<feature type="compositionally biased region" description="Polar residues" evidence="2">
    <location>
        <begin position="191"/>
        <end position="202"/>
    </location>
</feature>
<sequence length="267" mass="29648">MARSKKRPRRQSIKVFDFDPVAIAMEAAEEVTRAAIDPTVPNSQQATTGDISLATDLTQPADNARDVGPNNIQQEDEDLQLIPPNGFLGSVALGINFNYDVFKHDFLMRDAAWRSERPRKIVRSNPSKKSDVPLPPNVGAESPTSQKGKKKMAMQPENAFEDEVRKELRELKEAITMSCQEAEAIARSQKETTTSLGQSDAGPSNHMEGNDVHRGQPAASLQTKSASMAEYRNTVARMLEECERAVERNTSLEEELVIAQRKIDELE</sequence>